<gene>
    <name evidence="2" type="ORF">NCTC9140_02651</name>
</gene>
<evidence type="ECO:0000256" key="1">
    <source>
        <dbReference type="SAM" id="MobiDB-lite"/>
    </source>
</evidence>
<feature type="compositionally biased region" description="Low complexity" evidence="1">
    <location>
        <begin position="107"/>
        <end position="118"/>
    </location>
</feature>
<feature type="compositionally biased region" description="Basic and acidic residues" evidence="1">
    <location>
        <begin position="62"/>
        <end position="78"/>
    </location>
</feature>
<feature type="region of interest" description="Disordered" evidence="1">
    <location>
        <begin position="1"/>
        <end position="118"/>
    </location>
</feature>
<sequence>MQGREDLRHNQRRPGALQGAGRQQGADAVRHTAQQGSDAKEGDAPHKQAPAAIVIAKLTAHRQADGKGDAVQRDDKLQLRGAGRQGVGDGVQRHIGDRGINKRQHLAAQQQQQTGAAG</sequence>
<organism evidence="2 3">
    <name type="scientific">Klebsiella pneumoniae</name>
    <dbReference type="NCBI Taxonomy" id="573"/>
    <lineage>
        <taxon>Bacteria</taxon>
        <taxon>Pseudomonadati</taxon>
        <taxon>Pseudomonadota</taxon>
        <taxon>Gammaproteobacteria</taxon>
        <taxon>Enterobacterales</taxon>
        <taxon>Enterobacteriaceae</taxon>
        <taxon>Klebsiella/Raoultella group</taxon>
        <taxon>Klebsiella</taxon>
        <taxon>Klebsiella pneumoniae complex</taxon>
    </lineage>
</organism>
<dbReference type="Proteomes" id="UP000254938">
    <property type="component" value="Unassembled WGS sequence"/>
</dbReference>
<evidence type="ECO:0000313" key="3">
    <source>
        <dbReference type="Proteomes" id="UP000254938"/>
    </source>
</evidence>
<protein>
    <submittedName>
        <fullName evidence="2">Uncharacterized protein</fullName>
    </submittedName>
</protein>
<name>A0A377TMM1_KLEPN</name>
<accession>A0A377TMM1</accession>
<dbReference type="EMBL" id="UGKQ01000007">
    <property type="protein sequence ID" value="STS80933.1"/>
    <property type="molecule type" value="Genomic_DNA"/>
</dbReference>
<feature type="compositionally biased region" description="Basic and acidic residues" evidence="1">
    <location>
        <begin position="91"/>
        <end position="100"/>
    </location>
</feature>
<reference evidence="2 3" key="1">
    <citation type="submission" date="2018-06" db="EMBL/GenBank/DDBJ databases">
        <authorList>
            <consortium name="Pathogen Informatics"/>
            <person name="Doyle S."/>
        </authorList>
    </citation>
    <scope>NUCLEOTIDE SEQUENCE [LARGE SCALE GENOMIC DNA]</scope>
    <source>
        <strain evidence="2 3">NCTC9140</strain>
    </source>
</reference>
<proteinExistence type="predicted"/>
<dbReference type="AlphaFoldDB" id="A0A377TMM1"/>
<evidence type="ECO:0000313" key="2">
    <source>
        <dbReference type="EMBL" id="STS80933.1"/>
    </source>
</evidence>
<feature type="compositionally biased region" description="Low complexity" evidence="1">
    <location>
        <begin position="13"/>
        <end position="27"/>
    </location>
</feature>